<name>A0A0A9EUS5_ARUDO</name>
<sequence>MDLKECTKKLLLDELVSVLGPVWQSSRFGFSVRIR</sequence>
<proteinExistence type="predicted"/>
<dbReference type="AlphaFoldDB" id="A0A0A9EUS5"/>
<dbReference type="EMBL" id="GBRH01196305">
    <property type="protein sequence ID" value="JAE01591.1"/>
    <property type="molecule type" value="Transcribed_RNA"/>
</dbReference>
<reference evidence="1" key="2">
    <citation type="journal article" date="2015" name="Data Brief">
        <title>Shoot transcriptome of the giant reed, Arundo donax.</title>
        <authorList>
            <person name="Barrero R.A."/>
            <person name="Guerrero F.D."/>
            <person name="Moolhuijzen P."/>
            <person name="Goolsby J.A."/>
            <person name="Tidwell J."/>
            <person name="Bellgard S.E."/>
            <person name="Bellgard M.I."/>
        </authorList>
    </citation>
    <scope>NUCLEOTIDE SEQUENCE</scope>
    <source>
        <tissue evidence="1">Shoot tissue taken approximately 20 cm above the soil surface</tissue>
    </source>
</reference>
<evidence type="ECO:0000313" key="1">
    <source>
        <dbReference type="EMBL" id="JAE01591.1"/>
    </source>
</evidence>
<protein>
    <submittedName>
        <fullName evidence="1">Uncharacterized protein</fullName>
    </submittedName>
</protein>
<organism evidence="1">
    <name type="scientific">Arundo donax</name>
    <name type="common">Giant reed</name>
    <name type="synonym">Donax arundinaceus</name>
    <dbReference type="NCBI Taxonomy" id="35708"/>
    <lineage>
        <taxon>Eukaryota</taxon>
        <taxon>Viridiplantae</taxon>
        <taxon>Streptophyta</taxon>
        <taxon>Embryophyta</taxon>
        <taxon>Tracheophyta</taxon>
        <taxon>Spermatophyta</taxon>
        <taxon>Magnoliopsida</taxon>
        <taxon>Liliopsida</taxon>
        <taxon>Poales</taxon>
        <taxon>Poaceae</taxon>
        <taxon>PACMAD clade</taxon>
        <taxon>Arundinoideae</taxon>
        <taxon>Arundineae</taxon>
        <taxon>Arundo</taxon>
    </lineage>
</organism>
<reference evidence="1" key="1">
    <citation type="submission" date="2014-09" db="EMBL/GenBank/DDBJ databases">
        <authorList>
            <person name="Magalhaes I.L.F."/>
            <person name="Oliveira U."/>
            <person name="Santos F.R."/>
            <person name="Vidigal T.H.D.A."/>
            <person name="Brescovit A.D."/>
            <person name="Santos A.J."/>
        </authorList>
    </citation>
    <scope>NUCLEOTIDE SEQUENCE</scope>
    <source>
        <tissue evidence="1">Shoot tissue taken approximately 20 cm above the soil surface</tissue>
    </source>
</reference>
<accession>A0A0A9EUS5</accession>